<reference evidence="1" key="1">
    <citation type="submission" date="2021-03" db="EMBL/GenBank/DDBJ databases">
        <title>Acanthopleuribacteraceae sp. M133.</title>
        <authorList>
            <person name="Wang G."/>
        </authorList>
    </citation>
    <scope>NUCLEOTIDE SEQUENCE</scope>
    <source>
        <strain evidence="1">M133</strain>
    </source>
</reference>
<protein>
    <submittedName>
        <fullName evidence="1">Uncharacterized protein</fullName>
    </submittedName>
</protein>
<dbReference type="KEGG" id="scor:J3U87_23200"/>
<evidence type="ECO:0000313" key="2">
    <source>
        <dbReference type="Proteomes" id="UP000663929"/>
    </source>
</evidence>
<dbReference type="RefSeq" id="WP_237378151.1">
    <property type="nucleotide sequence ID" value="NZ_CP071793.1"/>
</dbReference>
<name>A0A8A4TG40_SULCO</name>
<sequence>MMTLVCFLLLPAFMGGDAEPFLEKGDTLWVGRGMAEGYRLTFLKPLTVKSVRVLFMKEARVRFHEIPGRRFYLRTDFGDDYAFRTNPRDTYPFTPDQWSAIQAGRIRLGMSKSMFLCIMPKSEEIHVQRDAEGPVEQWIYRKEPVQLFGAGQQNPPVAVYFFRNEVLVSKL</sequence>
<accession>A0A8A4TG40</accession>
<organism evidence="1 2">
    <name type="scientific">Sulfidibacter corallicola</name>
    <dbReference type="NCBI Taxonomy" id="2818388"/>
    <lineage>
        <taxon>Bacteria</taxon>
        <taxon>Pseudomonadati</taxon>
        <taxon>Acidobacteriota</taxon>
        <taxon>Holophagae</taxon>
        <taxon>Acanthopleuribacterales</taxon>
        <taxon>Acanthopleuribacteraceae</taxon>
        <taxon>Sulfidibacter</taxon>
    </lineage>
</organism>
<keyword evidence="2" id="KW-1185">Reference proteome</keyword>
<dbReference type="Proteomes" id="UP000663929">
    <property type="component" value="Chromosome"/>
</dbReference>
<dbReference type="EMBL" id="CP071793">
    <property type="protein sequence ID" value="QTD48497.1"/>
    <property type="molecule type" value="Genomic_DNA"/>
</dbReference>
<dbReference type="AlphaFoldDB" id="A0A8A4TG40"/>
<proteinExistence type="predicted"/>
<evidence type="ECO:0000313" key="1">
    <source>
        <dbReference type="EMBL" id="QTD48497.1"/>
    </source>
</evidence>
<gene>
    <name evidence="1" type="ORF">J3U87_23200</name>
</gene>